<keyword evidence="1" id="KW-0472">Membrane</keyword>
<organism evidence="2 3">
    <name type="scientific">Pseudomonas rubra</name>
    <dbReference type="NCBI Taxonomy" id="2942627"/>
    <lineage>
        <taxon>Bacteria</taxon>
        <taxon>Pseudomonadati</taxon>
        <taxon>Pseudomonadota</taxon>
        <taxon>Gammaproteobacteria</taxon>
        <taxon>Pseudomonadales</taxon>
        <taxon>Pseudomonadaceae</taxon>
        <taxon>Pseudomonas</taxon>
    </lineage>
</organism>
<evidence type="ECO:0000313" key="2">
    <source>
        <dbReference type="EMBL" id="MDD1017179.1"/>
    </source>
</evidence>
<protein>
    <submittedName>
        <fullName evidence="2">Uncharacterized protein</fullName>
    </submittedName>
</protein>
<dbReference type="Proteomes" id="UP001148184">
    <property type="component" value="Unassembled WGS sequence"/>
</dbReference>
<evidence type="ECO:0000256" key="1">
    <source>
        <dbReference type="SAM" id="Phobius"/>
    </source>
</evidence>
<gene>
    <name evidence="2" type="ORF">M5G17_26330</name>
</gene>
<feature type="transmembrane region" description="Helical" evidence="1">
    <location>
        <begin position="84"/>
        <end position="101"/>
    </location>
</feature>
<feature type="transmembrane region" description="Helical" evidence="1">
    <location>
        <begin position="46"/>
        <end position="72"/>
    </location>
</feature>
<dbReference type="RefSeq" id="WP_273895796.1">
    <property type="nucleotide sequence ID" value="NZ_JAMDGP010000085.1"/>
</dbReference>
<proteinExistence type="predicted"/>
<keyword evidence="3" id="KW-1185">Reference proteome</keyword>
<accession>A0ABT5PGS7</accession>
<evidence type="ECO:0000313" key="3">
    <source>
        <dbReference type="Proteomes" id="UP001148184"/>
    </source>
</evidence>
<name>A0ABT5PGS7_9PSED</name>
<keyword evidence="1" id="KW-0812">Transmembrane</keyword>
<comment type="caution">
    <text evidence="2">The sequence shown here is derived from an EMBL/GenBank/DDBJ whole genome shotgun (WGS) entry which is preliminary data.</text>
</comment>
<dbReference type="EMBL" id="JAMDGZ010000079">
    <property type="protein sequence ID" value="MDD1017179.1"/>
    <property type="molecule type" value="Genomic_DNA"/>
</dbReference>
<feature type="transmembrane region" description="Helical" evidence="1">
    <location>
        <begin position="121"/>
        <end position="139"/>
    </location>
</feature>
<keyword evidence="1" id="KW-1133">Transmembrane helix</keyword>
<reference evidence="2 3" key="1">
    <citation type="submission" date="2022-05" db="EMBL/GenBank/DDBJ databases">
        <title>Novel Pseudomonas spp. Isolated from a Rainbow Trout Aquaculture Facility.</title>
        <authorList>
            <person name="Testerman T."/>
            <person name="Graf J."/>
        </authorList>
    </citation>
    <scope>NUCLEOTIDE SEQUENCE [LARGE SCALE GENOMIC DNA]</scope>
    <source>
        <strain evidence="2 3">ID1025</strain>
    </source>
</reference>
<sequence>MSKWRPRQPELRDLGLALYLLSLVLPAVHNDDHNWLLEVYSQSTNSGFMALILGLPAVLYGYPAWLANPLFLAAYRSRSATRSLIYALLALLAGLSVQWQLVTWQDEDGRFVVTGYTWGYYLWLLSFAWVAGCGVRRIMNPRPPHLNVAASPGSGLPGTPPSGPDH</sequence>